<dbReference type="Proteomes" id="UP001419268">
    <property type="component" value="Unassembled WGS sequence"/>
</dbReference>
<reference evidence="1 2" key="1">
    <citation type="submission" date="2024-01" db="EMBL/GenBank/DDBJ databases">
        <title>Genome assemblies of Stephania.</title>
        <authorList>
            <person name="Yang L."/>
        </authorList>
    </citation>
    <scope>NUCLEOTIDE SEQUENCE [LARGE SCALE GENOMIC DNA]</scope>
    <source>
        <strain evidence="1">JXDWG</strain>
        <tissue evidence="1">Leaf</tissue>
    </source>
</reference>
<evidence type="ECO:0000313" key="2">
    <source>
        <dbReference type="Proteomes" id="UP001419268"/>
    </source>
</evidence>
<dbReference type="AlphaFoldDB" id="A0AAP0F4M1"/>
<dbReference type="EMBL" id="JBBNAG010000009">
    <property type="protein sequence ID" value="KAK9104749.1"/>
    <property type="molecule type" value="Genomic_DNA"/>
</dbReference>
<gene>
    <name evidence="1" type="ORF">Scep_021593</name>
</gene>
<organism evidence="1 2">
    <name type="scientific">Stephania cephalantha</name>
    <dbReference type="NCBI Taxonomy" id="152367"/>
    <lineage>
        <taxon>Eukaryota</taxon>
        <taxon>Viridiplantae</taxon>
        <taxon>Streptophyta</taxon>
        <taxon>Embryophyta</taxon>
        <taxon>Tracheophyta</taxon>
        <taxon>Spermatophyta</taxon>
        <taxon>Magnoliopsida</taxon>
        <taxon>Ranunculales</taxon>
        <taxon>Menispermaceae</taxon>
        <taxon>Menispermoideae</taxon>
        <taxon>Cissampelideae</taxon>
        <taxon>Stephania</taxon>
    </lineage>
</organism>
<evidence type="ECO:0000313" key="1">
    <source>
        <dbReference type="EMBL" id="KAK9104749.1"/>
    </source>
</evidence>
<comment type="caution">
    <text evidence="1">The sequence shown here is derived from an EMBL/GenBank/DDBJ whole genome shotgun (WGS) entry which is preliminary data.</text>
</comment>
<sequence length="88" mass="9870">MMAENLGIEAKQQTGMLEDVLQAFQQTASAQDLKLQFDEELGNSPERESLKTRLQRKSEVVCGVKNSDSEDDDDDDSDCKVFVKKKGE</sequence>
<accession>A0AAP0F4M1</accession>
<protein>
    <submittedName>
        <fullName evidence="1">Uncharacterized protein</fullName>
    </submittedName>
</protein>
<name>A0AAP0F4M1_9MAGN</name>
<proteinExistence type="predicted"/>
<keyword evidence="2" id="KW-1185">Reference proteome</keyword>